<evidence type="ECO:0000256" key="1">
    <source>
        <dbReference type="SAM" id="MobiDB-lite"/>
    </source>
</evidence>
<evidence type="ECO:0000313" key="3">
    <source>
        <dbReference type="Proteomes" id="UP000019478"/>
    </source>
</evidence>
<dbReference type="HOGENOM" id="CLU_164888_0_0_1"/>
<dbReference type="GeneID" id="19173028"/>
<sequence>MSARVSTSSNTTTTTTGSVSHPSSRPVSSICVPKGKWYDCLRPTTTPYQGFGSTANFAVMSSQQNEAEVGESWTRDVYAKLK</sequence>
<gene>
    <name evidence="2" type="ORF">A1O3_08942</name>
</gene>
<feature type="region of interest" description="Disordered" evidence="1">
    <location>
        <begin position="1"/>
        <end position="28"/>
    </location>
</feature>
<protein>
    <submittedName>
        <fullName evidence="2">Uncharacterized protein</fullName>
    </submittedName>
</protein>
<dbReference type="OrthoDB" id="4154314at2759"/>
<reference evidence="2 3" key="1">
    <citation type="submission" date="2013-03" db="EMBL/GenBank/DDBJ databases">
        <title>The Genome Sequence of Capronia epimyces CBS 606.96.</title>
        <authorList>
            <consortium name="The Broad Institute Genomics Platform"/>
            <person name="Cuomo C."/>
            <person name="de Hoog S."/>
            <person name="Gorbushina A."/>
            <person name="Walker B."/>
            <person name="Young S.K."/>
            <person name="Zeng Q."/>
            <person name="Gargeya S."/>
            <person name="Fitzgerald M."/>
            <person name="Haas B."/>
            <person name="Abouelleil A."/>
            <person name="Allen A.W."/>
            <person name="Alvarado L."/>
            <person name="Arachchi H.M."/>
            <person name="Berlin A.M."/>
            <person name="Chapman S.B."/>
            <person name="Gainer-Dewar J."/>
            <person name="Goldberg J."/>
            <person name="Griggs A."/>
            <person name="Gujja S."/>
            <person name="Hansen M."/>
            <person name="Howarth C."/>
            <person name="Imamovic A."/>
            <person name="Ireland A."/>
            <person name="Larimer J."/>
            <person name="McCowan C."/>
            <person name="Murphy C."/>
            <person name="Pearson M."/>
            <person name="Poon T.W."/>
            <person name="Priest M."/>
            <person name="Roberts A."/>
            <person name="Saif S."/>
            <person name="Shea T."/>
            <person name="Sisk P."/>
            <person name="Sykes S."/>
            <person name="Wortman J."/>
            <person name="Nusbaum C."/>
            <person name="Birren B."/>
        </authorList>
    </citation>
    <scope>NUCLEOTIDE SEQUENCE [LARGE SCALE GENOMIC DNA]</scope>
    <source>
        <strain evidence="2 3">CBS 606.96</strain>
    </source>
</reference>
<dbReference type="EMBL" id="AMGY01000008">
    <property type="protein sequence ID" value="EXJ79440.1"/>
    <property type="molecule type" value="Genomic_DNA"/>
</dbReference>
<comment type="caution">
    <text evidence="2">The sequence shown here is derived from an EMBL/GenBank/DDBJ whole genome shotgun (WGS) entry which is preliminary data.</text>
</comment>
<evidence type="ECO:0000313" key="2">
    <source>
        <dbReference type="EMBL" id="EXJ79440.1"/>
    </source>
</evidence>
<organism evidence="2 3">
    <name type="scientific">Capronia epimyces CBS 606.96</name>
    <dbReference type="NCBI Taxonomy" id="1182542"/>
    <lineage>
        <taxon>Eukaryota</taxon>
        <taxon>Fungi</taxon>
        <taxon>Dikarya</taxon>
        <taxon>Ascomycota</taxon>
        <taxon>Pezizomycotina</taxon>
        <taxon>Eurotiomycetes</taxon>
        <taxon>Chaetothyriomycetidae</taxon>
        <taxon>Chaetothyriales</taxon>
        <taxon>Herpotrichiellaceae</taxon>
        <taxon>Capronia</taxon>
    </lineage>
</organism>
<dbReference type="Proteomes" id="UP000019478">
    <property type="component" value="Unassembled WGS sequence"/>
</dbReference>
<name>W9XQ49_9EURO</name>
<accession>W9XQ49</accession>
<keyword evidence="3" id="KW-1185">Reference proteome</keyword>
<dbReference type="RefSeq" id="XP_007737228.1">
    <property type="nucleotide sequence ID" value="XM_007739038.1"/>
</dbReference>
<proteinExistence type="predicted"/>
<dbReference type="AlphaFoldDB" id="W9XQ49"/>